<dbReference type="CDD" id="cd02395">
    <property type="entry name" value="KH-I_BBP"/>
    <property type="match status" value="1"/>
</dbReference>
<dbReference type="Pfam" id="PF00076">
    <property type="entry name" value="RRM_1"/>
    <property type="match status" value="2"/>
</dbReference>
<dbReference type="Gene3D" id="6.10.140.1790">
    <property type="match status" value="1"/>
</dbReference>
<comment type="subcellular location">
    <subcellularLocation>
        <location evidence="1">Nucleus</location>
    </subcellularLocation>
</comment>
<dbReference type="SMART" id="SM00322">
    <property type="entry name" value="KH"/>
    <property type="match status" value="1"/>
</dbReference>
<dbReference type="Gene3D" id="3.30.70.330">
    <property type="match status" value="2"/>
</dbReference>
<feature type="domain" description="RRM" evidence="13">
    <location>
        <begin position="539"/>
        <end position="617"/>
    </location>
</feature>
<keyword evidence="7 11" id="KW-0694">RNA-binding</keyword>
<feature type="domain" description="RRM" evidence="13">
    <location>
        <begin position="677"/>
        <end position="755"/>
    </location>
</feature>
<evidence type="ECO:0000256" key="7">
    <source>
        <dbReference type="ARBA" id="ARBA00022884"/>
    </source>
</evidence>
<proteinExistence type="inferred from homology"/>
<feature type="compositionally biased region" description="Basic and acidic residues" evidence="12">
    <location>
        <begin position="11"/>
        <end position="33"/>
    </location>
</feature>
<keyword evidence="8" id="KW-0508">mRNA splicing</keyword>
<protein>
    <submittedName>
        <fullName evidence="16">Uncharacterized protein LOC116193548</fullName>
    </submittedName>
</protein>
<dbReference type="GO" id="GO:0048024">
    <property type="term" value="P:regulation of mRNA splicing, via spliceosome"/>
    <property type="evidence" value="ECO:0007669"/>
    <property type="project" value="TreeGrafter"/>
</dbReference>
<evidence type="ECO:0000259" key="14">
    <source>
        <dbReference type="PROSITE" id="PS50158"/>
    </source>
</evidence>
<dbReference type="AlphaFoldDB" id="A0A6P8C3Q8"/>
<dbReference type="InterPro" id="IPR036612">
    <property type="entry name" value="KH_dom_type_1_sf"/>
</dbReference>
<dbReference type="GO" id="GO:0003729">
    <property type="term" value="F:mRNA binding"/>
    <property type="evidence" value="ECO:0007669"/>
    <property type="project" value="TreeGrafter"/>
</dbReference>
<keyword evidence="4" id="KW-0479">Metal-binding</keyword>
<reference evidence="15" key="1">
    <citation type="journal article" date="2020" name="Plant Biotechnol. J.">
        <title>The pomegranate (Punica granatum L.) draft genome dissects genetic divergence between soft- and hard-seeded cultivars.</title>
        <authorList>
            <person name="Luo X."/>
            <person name="Li H."/>
            <person name="Wu Z."/>
            <person name="Yao W."/>
            <person name="Zhao P."/>
            <person name="Cao D."/>
            <person name="Yu H."/>
            <person name="Li K."/>
            <person name="Poudel K."/>
            <person name="Zhao D."/>
            <person name="Zhang F."/>
            <person name="Xia X."/>
            <person name="Chen L."/>
            <person name="Wang Q."/>
            <person name="Jing D."/>
            <person name="Cao S."/>
        </authorList>
    </citation>
    <scope>NUCLEOTIDE SEQUENCE [LARGE SCALE GENOMIC DNA]</scope>
    <source>
        <strain evidence="15">cv. Tunisia</strain>
    </source>
</reference>
<evidence type="ECO:0000256" key="6">
    <source>
        <dbReference type="ARBA" id="ARBA00022833"/>
    </source>
</evidence>
<dbReference type="SUPFAM" id="SSF54928">
    <property type="entry name" value="RNA-binding domain, RBD"/>
    <property type="match status" value="2"/>
</dbReference>
<dbReference type="OrthoDB" id="10021397at2759"/>
<evidence type="ECO:0000256" key="12">
    <source>
        <dbReference type="SAM" id="MobiDB-lite"/>
    </source>
</evidence>
<sequence>MIAEIGNWTELSERGQRDKRGECDIPRSTEHSRMSYLQANKELGNKSAQEEDQEKEVDTELEDDPGEELEEDPDEEVDVEEEDDPEEEIVDEEEDDPEEEVDDEEEDDPEEEVDDEEEEISEAFYSKNVKNELVEKSGGLPDGDEPFKELTKEPKLQSPLSCDVEDKSAPAQCSTLQKNGRQVEVDLKVEYDCGCAASNQDSHEGNFFKASDDGCSSGKQESSGSSGKRRRTRWDEGPEGSNVGENVIGDRSSKRRKTRWSSINSQIKLLGPLQLPDFTKETVLVSESDTEMQNLREELVDIDYKLQEPVIHDERPKEEWSPSPEPVYNNFGIRINTREERLRQKLIERRQHLISRLIKKQPTFKTPKYNKTPKLCKKLYVPVKQYPGYNFAGLIIGPRGNTQKTMEKESGAKISLRGSGSFSRGKHASENDDLHVLIEADNEDSLDAASKMVLKLLTPMDEKRNDHKRAQLKELAQLKQSSKERNMCYFCGAQGHQHHACPHQLFSSPSVFGNAGDGNKACSDNGTTKSKDLPLHGKGTLYVTQLPESVDDHLLKELFCPFGSLIEAKVSRDGKVGKSKGCGFVKFEDPNDAAVAASHLNGFTYKGNRLAVKAVQSSTAVRSVSQKSMGISRDSLRITKETAQPCQPGSVLMEPQAPFPMAHSYPLEGGPRLNKRADLIVSNLPDSVDENRLKDLFCPFGRLNEAKVVRDGNAGKSKGCGSVEFENPADASMALLHLNGFELEGRLLTVSWNFLGQTAWPPRSCLTEPKLPSPVFPGHGGLLPRGPSFTFTPPSTGSSSFDIDSVNSFGSSYTFSDKSPFLSLGYVTGVPGDPNNPNSQYGAYFTTLDSRPSPPSQLVHTPESSVRPIFWSLAP</sequence>
<evidence type="ECO:0000313" key="15">
    <source>
        <dbReference type="Proteomes" id="UP000515151"/>
    </source>
</evidence>
<dbReference type="InterPro" id="IPR055256">
    <property type="entry name" value="KH_1_KHDC4/BBP-like"/>
</dbReference>
<feature type="compositionally biased region" description="Low complexity" evidence="12">
    <location>
        <begin position="214"/>
        <end position="226"/>
    </location>
</feature>
<reference evidence="16" key="2">
    <citation type="submission" date="2025-08" db="UniProtKB">
        <authorList>
            <consortium name="RefSeq"/>
        </authorList>
    </citation>
    <scope>IDENTIFICATION</scope>
    <source>
        <tissue evidence="16">Leaf</tissue>
    </source>
</reference>
<dbReference type="Pfam" id="PF16275">
    <property type="entry name" value="SF1-HH"/>
    <property type="match status" value="1"/>
</dbReference>
<evidence type="ECO:0000259" key="13">
    <source>
        <dbReference type="PROSITE" id="PS50102"/>
    </source>
</evidence>
<gene>
    <name evidence="16" type="primary">LOC116193548</name>
</gene>
<dbReference type="PROSITE" id="PS50102">
    <property type="entry name" value="RRM"/>
    <property type="match status" value="2"/>
</dbReference>
<keyword evidence="15" id="KW-1185">Reference proteome</keyword>
<dbReference type="InterPro" id="IPR012677">
    <property type="entry name" value="Nucleotide-bd_a/b_plait_sf"/>
</dbReference>
<dbReference type="RefSeq" id="XP_031378152.1">
    <property type="nucleotide sequence ID" value="XM_031522292.1"/>
</dbReference>
<dbReference type="InterPro" id="IPR045071">
    <property type="entry name" value="BBP-like"/>
</dbReference>
<evidence type="ECO:0000256" key="5">
    <source>
        <dbReference type="ARBA" id="ARBA00022771"/>
    </source>
</evidence>
<keyword evidence="5 10" id="KW-0863">Zinc-finger</keyword>
<dbReference type="GeneID" id="116193548"/>
<evidence type="ECO:0000313" key="16">
    <source>
        <dbReference type="RefSeq" id="XP_031378152.1"/>
    </source>
</evidence>
<dbReference type="PANTHER" id="PTHR11208">
    <property type="entry name" value="RNA-BINDING PROTEIN RELATED"/>
    <property type="match status" value="1"/>
</dbReference>
<dbReference type="PANTHER" id="PTHR11208:SF45">
    <property type="entry name" value="SPLICING FACTOR 1"/>
    <property type="match status" value="1"/>
</dbReference>
<evidence type="ECO:0000256" key="11">
    <source>
        <dbReference type="PROSITE-ProRule" id="PRU00176"/>
    </source>
</evidence>
<keyword evidence="3" id="KW-0507">mRNA processing</keyword>
<dbReference type="InterPro" id="IPR032570">
    <property type="entry name" value="SF1-HH"/>
</dbReference>
<dbReference type="InterPro" id="IPR004087">
    <property type="entry name" value="KH_dom"/>
</dbReference>
<feature type="compositionally biased region" description="Acidic residues" evidence="12">
    <location>
        <begin position="50"/>
        <end position="121"/>
    </location>
</feature>
<dbReference type="SUPFAM" id="SSF54791">
    <property type="entry name" value="Eukaryotic type KH-domain (KH-domain type I)"/>
    <property type="match status" value="1"/>
</dbReference>
<keyword evidence="6" id="KW-0862">Zinc</keyword>
<feature type="compositionally biased region" description="Basic and acidic residues" evidence="12">
    <location>
        <begin position="145"/>
        <end position="155"/>
    </location>
</feature>
<organism evidence="15 16">
    <name type="scientific">Punica granatum</name>
    <name type="common">Pomegranate</name>
    <dbReference type="NCBI Taxonomy" id="22663"/>
    <lineage>
        <taxon>Eukaryota</taxon>
        <taxon>Viridiplantae</taxon>
        <taxon>Streptophyta</taxon>
        <taxon>Embryophyta</taxon>
        <taxon>Tracheophyta</taxon>
        <taxon>Spermatophyta</taxon>
        <taxon>Magnoliopsida</taxon>
        <taxon>eudicotyledons</taxon>
        <taxon>Gunneridae</taxon>
        <taxon>Pentapetalae</taxon>
        <taxon>rosids</taxon>
        <taxon>malvids</taxon>
        <taxon>Myrtales</taxon>
        <taxon>Lythraceae</taxon>
        <taxon>Punica</taxon>
    </lineage>
</organism>
<dbReference type="SMART" id="SM00360">
    <property type="entry name" value="RRM"/>
    <property type="match status" value="2"/>
</dbReference>
<keyword evidence="9" id="KW-0539">Nucleus</keyword>
<evidence type="ECO:0000256" key="1">
    <source>
        <dbReference type="ARBA" id="ARBA00004123"/>
    </source>
</evidence>
<dbReference type="Pfam" id="PF22675">
    <property type="entry name" value="KH-I_KHDC4-BBP"/>
    <property type="match status" value="1"/>
</dbReference>
<comment type="similarity">
    <text evidence="2">Belongs to the BBP/SF1 family.</text>
</comment>
<dbReference type="InterPro" id="IPR001878">
    <property type="entry name" value="Znf_CCHC"/>
</dbReference>
<accession>A0A6P8C3Q8</accession>
<dbReference type="GO" id="GO:0005634">
    <property type="term" value="C:nucleus"/>
    <property type="evidence" value="ECO:0007669"/>
    <property type="project" value="UniProtKB-SubCell"/>
</dbReference>
<dbReference type="GO" id="GO:0008380">
    <property type="term" value="P:RNA splicing"/>
    <property type="evidence" value="ECO:0007669"/>
    <property type="project" value="UniProtKB-KW"/>
</dbReference>
<feature type="compositionally biased region" description="Basic and acidic residues" evidence="12">
    <location>
        <begin position="201"/>
        <end position="212"/>
    </location>
</feature>
<evidence type="ECO:0000256" key="10">
    <source>
        <dbReference type="PROSITE-ProRule" id="PRU00047"/>
    </source>
</evidence>
<evidence type="ECO:0000256" key="2">
    <source>
        <dbReference type="ARBA" id="ARBA00010382"/>
    </source>
</evidence>
<evidence type="ECO:0000256" key="8">
    <source>
        <dbReference type="ARBA" id="ARBA00023187"/>
    </source>
</evidence>
<dbReference type="GO" id="GO:0006397">
    <property type="term" value="P:mRNA processing"/>
    <property type="evidence" value="ECO:0007669"/>
    <property type="project" value="UniProtKB-KW"/>
</dbReference>
<dbReference type="InterPro" id="IPR035979">
    <property type="entry name" value="RBD_domain_sf"/>
</dbReference>
<dbReference type="Proteomes" id="UP000515151">
    <property type="component" value="Chromosome 2"/>
</dbReference>
<name>A0A6P8C3Q8_PUNGR</name>
<evidence type="ECO:0000256" key="9">
    <source>
        <dbReference type="ARBA" id="ARBA00023242"/>
    </source>
</evidence>
<feature type="region of interest" description="Disordered" evidence="12">
    <location>
        <begin position="1"/>
        <end position="172"/>
    </location>
</feature>
<feature type="domain" description="CCHC-type" evidence="14">
    <location>
        <begin position="488"/>
        <end position="502"/>
    </location>
</feature>
<dbReference type="InterPro" id="IPR047086">
    <property type="entry name" value="SF1-HH_sf"/>
</dbReference>
<dbReference type="Gene3D" id="3.30.1370.10">
    <property type="entry name" value="K Homology domain, type 1"/>
    <property type="match status" value="1"/>
</dbReference>
<evidence type="ECO:0000256" key="4">
    <source>
        <dbReference type="ARBA" id="ARBA00022723"/>
    </source>
</evidence>
<dbReference type="PROSITE" id="PS50158">
    <property type="entry name" value="ZF_CCHC"/>
    <property type="match status" value="1"/>
</dbReference>
<dbReference type="PROSITE" id="PS50084">
    <property type="entry name" value="KH_TYPE_1"/>
    <property type="match status" value="1"/>
</dbReference>
<feature type="region of interest" description="Disordered" evidence="12">
    <location>
        <begin position="198"/>
        <end position="257"/>
    </location>
</feature>
<dbReference type="CDD" id="cd00590">
    <property type="entry name" value="RRM_SF"/>
    <property type="match status" value="1"/>
</dbReference>
<evidence type="ECO:0000256" key="3">
    <source>
        <dbReference type="ARBA" id="ARBA00022664"/>
    </source>
</evidence>
<dbReference type="InterPro" id="IPR000504">
    <property type="entry name" value="RRM_dom"/>
</dbReference>
<dbReference type="GO" id="GO:0008270">
    <property type="term" value="F:zinc ion binding"/>
    <property type="evidence" value="ECO:0007669"/>
    <property type="project" value="UniProtKB-KW"/>
</dbReference>